<keyword evidence="2" id="KW-1185">Reference proteome</keyword>
<dbReference type="RefSeq" id="WP_168906068.1">
    <property type="nucleotide sequence ID" value="NZ_CP051428.1"/>
</dbReference>
<dbReference type="KEGG" id="palr:HGI30_01450"/>
<dbReference type="AlphaFoldDB" id="A0A6H2GTB4"/>
<dbReference type="PANTHER" id="PTHR34387">
    <property type="entry name" value="SLR1258 PROTEIN"/>
    <property type="match status" value="1"/>
</dbReference>
<dbReference type="Pfam" id="PF04402">
    <property type="entry name" value="SIMPL"/>
    <property type="match status" value="1"/>
</dbReference>
<proteinExistence type="predicted"/>
<evidence type="ECO:0000313" key="2">
    <source>
        <dbReference type="Proteomes" id="UP000502136"/>
    </source>
</evidence>
<dbReference type="InterPro" id="IPR052022">
    <property type="entry name" value="26kDa_periplasmic_antigen"/>
</dbReference>
<protein>
    <submittedName>
        <fullName evidence="1">SIMPL domain-containing protein</fullName>
    </submittedName>
</protein>
<dbReference type="GO" id="GO:0006974">
    <property type="term" value="P:DNA damage response"/>
    <property type="evidence" value="ECO:0007669"/>
    <property type="project" value="TreeGrafter"/>
</dbReference>
<dbReference type="PANTHER" id="PTHR34387:SF1">
    <property type="entry name" value="PERIPLASMIC IMMUNOGENIC PROTEIN"/>
    <property type="match status" value="1"/>
</dbReference>
<dbReference type="EMBL" id="CP051428">
    <property type="protein sequence ID" value="QJC50388.1"/>
    <property type="molecule type" value="Genomic_DNA"/>
</dbReference>
<dbReference type="Gene3D" id="3.30.110.170">
    <property type="entry name" value="Protein of unknown function (DUF541), domain 1"/>
    <property type="match status" value="1"/>
</dbReference>
<gene>
    <name evidence="1" type="ORF">HGI30_01450</name>
</gene>
<accession>A0A6H2GTB4</accession>
<dbReference type="Proteomes" id="UP000502136">
    <property type="component" value="Chromosome"/>
</dbReference>
<name>A0A6H2GTB4_9BACL</name>
<dbReference type="InterPro" id="IPR007497">
    <property type="entry name" value="SIMPL/DUF541"/>
</dbReference>
<sequence>MGNKQSIGKLAGQGKVLLLAVGLTAGSLLALNGAGVLNSGSKPVYAAEQGAAMENTIAVQGIGKLSVAPDIAYVTAGVNVTAKTAKEAQAGAAKRYDAVIKMLKGTYGLADKDLKTTSYYVQPQYKYTEKEGQVLTGYTATHELSVSWRSIAKTGELLDSLGNAGANQISGVSFGTEKTDAYTNDALKKALDNARAKAESLAAAAGRSLGPVVNITENGAQAVPVFREMVQMKATADSAASTSVEPGQVDVQGQLTVVYQLK</sequence>
<organism evidence="1 2">
    <name type="scientific">Paenibacillus albicereus</name>
    <dbReference type="NCBI Taxonomy" id="2726185"/>
    <lineage>
        <taxon>Bacteria</taxon>
        <taxon>Bacillati</taxon>
        <taxon>Bacillota</taxon>
        <taxon>Bacilli</taxon>
        <taxon>Bacillales</taxon>
        <taxon>Paenibacillaceae</taxon>
        <taxon>Paenibacillus</taxon>
    </lineage>
</organism>
<reference evidence="1 2" key="1">
    <citation type="submission" date="2020-04" db="EMBL/GenBank/DDBJ databases">
        <title>Novel Paenibacillus strain UniB2 isolated from commercial digestive syrup.</title>
        <authorList>
            <person name="Thorat V."/>
            <person name="Kirdat K."/>
            <person name="Tiwarekar B."/>
            <person name="Yadav A."/>
        </authorList>
    </citation>
    <scope>NUCLEOTIDE SEQUENCE [LARGE SCALE GENOMIC DNA]</scope>
    <source>
        <strain evidence="1 2">UniB2</strain>
    </source>
</reference>
<dbReference type="Gene3D" id="3.30.70.2970">
    <property type="entry name" value="Protein of unknown function (DUF541), domain 2"/>
    <property type="match status" value="1"/>
</dbReference>
<evidence type="ECO:0000313" key="1">
    <source>
        <dbReference type="EMBL" id="QJC50388.1"/>
    </source>
</evidence>